<organism evidence="1 2">
    <name type="scientific">Falsigemmobacter faecalis</name>
    <dbReference type="NCBI Taxonomy" id="2488730"/>
    <lineage>
        <taxon>Bacteria</taxon>
        <taxon>Pseudomonadati</taxon>
        <taxon>Pseudomonadota</taxon>
        <taxon>Alphaproteobacteria</taxon>
        <taxon>Rhodobacterales</taxon>
        <taxon>Paracoccaceae</taxon>
        <taxon>Falsigemmobacter</taxon>
    </lineage>
</organism>
<reference evidence="1 2" key="1">
    <citation type="submission" date="2018-11" db="EMBL/GenBank/DDBJ databases">
        <title>Gemmobacter sp. nov., YIM 102744-1 draft genome.</title>
        <authorList>
            <person name="Li G."/>
            <person name="Jiang Y."/>
        </authorList>
    </citation>
    <scope>NUCLEOTIDE SEQUENCE [LARGE SCALE GENOMIC DNA]</scope>
    <source>
        <strain evidence="1 2">YIM 102744-1</strain>
    </source>
</reference>
<keyword evidence="2" id="KW-1185">Reference proteome</keyword>
<proteinExistence type="predicted"/>
<comment type="caution">
    <text evidence="1">The sequence shown here is derived from an EMBL/GenBank/DDBJ whole genome shotgun (WGS) entry which is preliminary data.</text>
</comment>
<evidence type="ECO:0008006" key="3">
    <source>
        <dbReference type="Google" id="ProtNLM"/>
    </source>
</evidence>
<dbReference type="AlphaFoldDB" id="A0A3P3DGZ9"/>
<dbReference type="EMBL" id="RRAZ01000017">
    <property type="protein sequence ID" value="RRH73547.1"/>
    <property type="molecule type" value="Genomic_DNA"/>
</dbReference>
<evidence type="ECO:0000313" key="2">
    <source>
        <dbReference type="Proteomes" id="UP000282125"/>
    </source>
</evidence>
<evidence type="ECO:0000313" key="1">
    <source>
        <dbReference type="EMBL" id="RRH73547.1"/>
    </source>
</evidence>
<name>A0A3P3DGZ9_9RHOB</name>
<gene>
    <name evidence="1" type="ORF">EG244_12770</name>
</gene>
<dbReference type="Proteomes" id="UP000282125">
    <property type="component" value="Unassembled WGS sequence"/>
</dbReference>
<accession>A0A3P3DGZ9</accession>
<protein>
    <recommendedName>
        <fullName evidence="3">PepSY domain-containing protein</fullName>
    </recommendedName>
</protein>
<sequence>MLSETEAPSYYARARIDGKEIAATGVSKDDFLAACHGDAFDRAEPEAGAPFEGANSFTENQARDRAIAWGLTDVAEMTKDDNGIWRSSGKLDGADVDVAVDYKGNVVTSTK</sequence>